<dbReference type="InterPro" id="IPR006977">
    <property type="entry name" value="Yip1_dom"/>
</dbReference>
<feature type="transmembrane region" description="Helical" evidence="5">
    <location>
        <begin position="64"/>
        <end position="88"/>
    </location>
</feature>
<dbReference type="GO" id="GO:0016020">
    <property type="term" value="C:membrane"/>
    <property type="evidence" value="ECO:0007669"/>
    <property type="project" value="UniProtKB-SubCell"/>
</dbReference>
<protein>
    <submittedName>
        <fullName evidence="7">Yip1 domain-containing protein</fullName>
    </submittedName>
</protein>
<dbReference type="Proteomes" id="UP000199392">
    <property type="component" value="Unassembled WGS sequence"/>
</dbReference>
<evidence type="ECO:0000256" key="4">
    <source>
        <dbReference type="ARBA" id="ARBA00023136"/>
    </source>
</evidence>
<keyword evidence="2 5" id="KW-0812">Transmembrane</keyword>
<evidence type="ECO:0000313" key="7">
    <source>
        <dbReference type="EMBL" id="SFS32395.1"/>
    </source>
</evidence>
<dbReference type="STRING" id="311180.SAMN04488050_101152"/>
<feature type="transmembrane region" description="Helical" evidence="5">
    <location>
        <begin position="33"/>
        <end position="52"/>
    </location>
</feature>
<evidence type="ECO:0000313" key="8">
    <source>
        <dbReference type="Proteomes" id="UP000199392"/>
    </source>
</evidence>
<evidence type="ECO:0000259" key="6">
    <source>
        <dbReference type="Pfam" id="PF04893"/>
    </source>
</evidence>
<reference evidence="8" key="1">
    <citation type="submission" date="2016-10" db="EMBL/GenBank/DDBJ databases">
        <authorList>
            <person name="Varghese N."/>
            <person name="Submissions S."/>
        </authorList>
    </citation>
    <scope>NUCLEOTIDE SEQUENCE [LARGE SCALE GENOMIC DNA]</scope>
    <source>
        <strain evidence="8">DSM 26894</strain>
    </source>
</reference>
<sequence length="193" mass="19716">MTVAGFLSLAWQTLVAPREVARMLLGLQLSREALLTGFGLVVVLNALIVGLMQMGGELAAMGGLMPVSMGLLLAVMLAGTIGALTWAGRSFGGRARLEDVAVLLIWLQGLRAVAQVGVALVGAVSGGLAVLLVLAALLVGLWILVCFVDEAHGFGSPLKALLVLILATAVLVAALMMIVSLMGVGPNGMASYV</sequence>
<dbReference type="AlphaFoldDB" id="A0A1I6NWY1"/>
<comment type="subcellular location">
    <subcellularLocation>
        <location evidence="1">Membrane</location>
        <topology evidence="1">Multi-pass membrane protein</topology>
    </subcellularLocation>
</comment>
<accession>A0A1I6NWY1</accession>
<keyword evidence="3 5" id="KW-1133">Transmembrane helix</keyword>
<dbReference type="Pfam" id="PF04893">
    <property type="entry name" value="Yip1"/>
    <property type="match status" value="1"/>
</dbReference>
<keyword evidence="4 5" id="KW-0472">Membrane</keyword>
<proteinExistence type="predicted"/>
<keyword evidence="8" id="KW-1185">Reference proteome</keyword>
<name>A0A1I6NWY1_9RHOB</name>
<evidence type="ECO:0000256" key="2">
    <source>
        <dbReference type="ARBA" id="ARBA00022692"/>
    </source>
</evidence>
<evidence type="ECO:0000256" key="5">
    <source>
        <dbReference type="SAM" id="Phobius"/>
    </source>
</evidence>
<dbReference type="EMBL" id="FOZW01000001">
    <property type="protein sequence ID" value="SFS32395.1"/>
    <property type="molecule type" value="Genomic_DNA"/>
</dbReference>
<feature type="transmembrane region" description="Helical" evidence="5">
    <location>
        <begin position="160"/>
        <end position="184"/>
    </location>
</feature>
<feature type="transmembrane region" description="Helical" evidence="5">
    <location>
        <begin position="100"/>
        <end position="122"/>
    </location>
</feature>
<evidence type="ECO:0000256" key="3">
    <source>
        <dbReference type="ARBA" id="ARBA00022989"/>
    </source>
</evidence>
<organism evidence="7 8">
    <name type="scientific">Alloyangia pacifica</name>
    <dbReference type="NCBI Taxonomy" id="311180"/>
    <lineage>
        <taxon>Bacteria</taxon>
        <taxon>Pseudomonadati</taxon>
        <taxon>Pseudomonadota</taxon>
        <taxon>Alphaproteobacteria</taxon>
        <taxon>Rhodobacterales</taxon>
        <taxon>Roseobacteraceae</taxon>
        <taxon>Alloyangia</taxon>
    </lineage>
</organism>
<feature type="transmembrane region" description="Helical" evidence="5">
    <location>
        <begin position="128"/>
        <end position="148"/>
    </location>
</feature>
<gene>
    <name evidence="7" type="ORF">SAMN04488050_101152</name>
</gene>
<feature type="domain" description="Yip1" evidence="6">
    <location>
        <begin position="11"/>
        <end position="176"/>
    </location>
</feature>
<dbReference type="OrthoDB" id="7872013at2"/>
<evidence type="ECO:0000256" key="1">
    <source>
        <dbReference type="ARBA" id="ARBA00004141"/>
    </source>
</evidence>